<gene>
    <name evidence="3" type="ORF">H9912_09420</name>
</gene>
<reference evidence="3" key="2">
    <citation type="submission" date="2021-04" db="EMBL/GenBank/DDBJ databases">
        <authorList>
            <person name="Gilroy R."/>
        </authorList>
    </citation>
    <scope>NUCLEOTIDE SEQUENCE</scope>
    <source>
        <strain evidence="3">ChiHjej8B7-25341</strain>
    </source>
</reference>
<dbReference type="PANTHER" id="PTHR31084">
    <property type="entry name" value="ALPHA-L-FUCOSIDASE 2"/>
    <property type="match status" value="1"/>
</dbReference>
<organism evidence="3 4">
    <name type="scientific">Candidatus Eisenbergiella stercorigallinarum</name>
    <dbReference type="NCBI Taxonomy" id="2838557"/>
    <lineage>
        <taxon>Bacteria</taxon>
        <taxon>Bacillati</taxon>
        <taxon>Bacillota</taxon>
        <taxon>Clostridia</taxon>
        <taxon>Lachnospirales</taxon>
        <taxon>Lachnospiraceae</taxon>
        <taxon>Eisenbergiella</taxon>
    </lineage>
</organism>
<feature type="domain" description="Glycosyl hydrolase family 95 catalytic" evidence="2">
    <location>
        <begin position="256"/>
        <end position="665"/>
    </location>
</feature>
<dbReference type="InterPro" id="IPR008928">
    <property type="entry name" value="6-hairpin_glycosidase_sf"/>
</dbReference>
<evidence type="ECO:0000313" key="3">
    <source>
        <dbReference type="EMBL" id="HJD32147.1"/>
    </source>
</evidence>
<dbReference type="GO" id="GO:0005975">
    <property type="term" value="P:carbohydrate metabolic process"/>
    <property type="evidence" value="ECO:0007669"/>
    <property type="project" value="InterPro"/>
</dbReference>
<feature type="domain" description="Glycosyl hydrolase family 95 N-terminal" evidence="1">
    <location>
        <begin position="3"/>
        <end position="236"/>
    </location>
</feature>
<dbReference type="SUPFAM" id="SSF48208">
    <property type="entry name" value="Six-hairpin glycosidases"/>
    <property type="match status" value="1"/>
</dbReference>
<dbReference type="PIRSF" id="PIRSF007663">
    <property type="entry name" value="UCP007663"/>
    <property type="match status" value="1"/>
</dbReference>
<dbReference type="InterPro" id="IPR016518">
    <property type="entry name" value="Alpha-L-fucosidase"/>
</dbReference>
<dbReference type="EMBL" id="DWUW01000265">
    <property type="protein sequence ID" value="HJD32147.1"/>
    <property type="molecule type" value="Genomic_DNA"/>
</dbReference>
<dbReference type="AlphaFoldDB" id="A0A9D2QZL6"/>
<evidence type="ECO:0000259" key="2">
    <source>
        <dbReference type="Pfam" id="PF22124"/>
    </source>
</evidence>
<dbReference type="Gene3D" id="1.50.10.10">
    <property type="match status" value="1"/>
</dbReference>
<dbReference type="GO" id="GO:0004560">
    <property type="term" value="F:alpha-L-fucosidase activity"/>
    <property type="evidence" value="ECO:0007669"/>
    <property type="project" value="InterPro"/>
</dbReference>
<comment type="caution">
    <text evidence="3">The sequence shown here is derived from an EMBL/GenBank/DDBJ whole genome shotgun (WGS) entry which is preliminary data.</text>
</comment>
<dbReference type="Pfam" id="PF22124">
    <property type="entry name" value="Glyco_hydro_95_cat"/>
    <property type="match status" value="1"/>
</dbReference>
<dbReference type="InterPro" id="IPR012341">
    <property type="entry name" value="6hp_glycosidase-like_sf"/>
</dbReference>
<protein>
    <submittedName>
        <fullName evidence="3">Glycoside hydrolase family 95 protein</fullName>
    </submittedName>
</protein>
<sequence length="745" mass="84702">MKLWYDRPAQYWHEALPVGNGRLGGMVHGRAAEEMIQLNEDSIWSGKHLDRINPDAKENLPVIRRLIREGRVEEAQQLAMYALSGTPNSQRSYQTAGEWYLKMRHGADVKDYRRELDLETGIAGVSYTVDGVRYQRSLYASFPDQCMVMELKTQDDVPFSFDCLLGRCHNATDEAGKWAEDTIGFVVDGGKDGISFAAALSVKTEGGTVAVIGEHLLVRDAKRAWVYLDIETSFRGADYRERCLERIHAAASREEKELRAAHIRDFSALFDRLKLSFSLTEGEKEKLPTDERLRRVQAGERDMGLMELYFQYGRYLLISSSRPGSLPANLQGIWNDKLYPVWESKFTININTEMNYWIAGSGNLSECQLPLFDLLERVKESGKETAERMYGCRGSVAHHNTDLYGDTAPQDHCITSTFWVMGEAWLATHIWEQYLYTGDEAFLREHFDVLEQCVLFFYDFLTEGEDGSLVTSPSMSPENTYRRADGTLGVLCESAAMDTEILLELFSCYINACRTLHLKEERIRKAEEVMARFPKLKIGKHGQLMEWMEDYEEPEPGHRHISHVYGVYPGSSISWEKTRELMEAAKVTLERRLANGGGHTGWSRAWIIGLWTRFREGKKAFENLQAILTMGTYPNLMDNHPLGEFGYVFQIDGNLGASAAVLEMLAYSRPERLELLPAITEETAGGSLSGMGLRSGGTLSMEWKDGKVVWYRILPGRDCVLEFYANGKKERAELRAGVEFCRNME</sequence>
<dbReference type="Proteomes" id="UP000823851">
    <property type="component" value="Unassembled WGS sequence"/>
</dbReference>
<dbReference type="InterPro" id="IPR027414">
    <property type="entry name" value="GH95_N_dom"/>
</dbReference>
<dbReference type="InterPro" id="IPR054363">
    <property type="entry name" value="GH95_cat"/>
</dbReference>
<evidence type="ECO:0000313" key="4">
    <source>
        <dbReference type="Proteomes" id="UP000823851"/>
    </source>
</evidence>
<evidence type="ECO:0000259" key="1">
    <source>
        <dbReference type="Pfam" id="PF14498"/>
    </source>
</evidence>
<proteinExistence type="predicted"/>
<dbReference type="FunFam" id="1.50.10.10:FF:000028">
    <property type="entry name" value="Alpha-L-fucosidase 2"/>
    <property type="match status" value="1"/>
</dbReference>
<dbReference type="Pfam" id="PF14498">
    <property type="entry name" value="Glyco_hyd_65N_2"/>
    <property type="match status" value="1"/>
</dbReference>
<keyword evidence="3" id="KW-0378">Hydrolase</keyword>
<reference evidence="3" key="1">
    <citation type="journal article" date="2021" name="PeerJ">
        <title>Extensive microbial diversity within the chicken gut microbiome revealed by metagenomics and culture.</title>
        <authorList>
            <person name="Gilroy R."/>
            <person name="Ravi A."/>
            <person name="Getino M."/>
            <person name="Pursley I."/>
            <person name="Horton D.L."/>
            <person name="Alikhan N.F."/>
            <person name="Baker D."/>
            <person name="Gharbi K."/>
            <person name="Hall N."/>
            <person name="Watson M."/>
            <person name="Adriaenssens E.M."/>
            <person name="Foster-Nyarko E."/>
            <person name="Jarju S."/>
            <person name="Secka A."/>
            <person name="Antonio M."/>
            <person name="Oren A."/>
            <person name="Chaudhuri R.R."/>
            <person name="La Ragione R."/>
            <person name="Hildebrand F."/>
            <person name="Pallen M.J."/>
        </authorList>
    </citation>
    <scope>NUCLEOTIDE SEQUENCE</scope>
    <source>
        <strain evidence="3">ChiHjej8B7-25341</strain>
    </source>
</reference>
<dbReference type="PANTHER" id="PTHR31084:SF18">
    <property type="entry name" value="GLYCOSYL HYDROLASE FAMILY 95 N-TERMINAL DOMAIN-CONTAINING PROTEIN"/>
    <property type="match status" value="1"/>
</dbReference>
<accession>A0A9D2QZL6</accession>
<name>A0A9D2QZL6_9FIRM</name>